<sequence length="264" mass="28677">MEDPKDIDEKASQPNPQSLNMVAAACYIPKDSIKRSEGEDAHFICQEKQTVGVADGVGSWLAEGIDSGIYARELMANCVTALDNQPKGNIHPKMVLTEAYLNTKAEGSSTACIITLTDRRFLRATHVGDSGFLLFRNNMIVNQSQAQKISFDCPFQLGMKRSPPECAIKTGYFAIPGDILVLGTGGLFDNLYPNQIESILREKNGEILKPEELARTISELAYNASMNIVADSPFARASQEAGKSHKGGKIDDITVVVAHIIESA</sequence>
<organism evidence="1 2">
    <name type="scientific">Bauhinia variegata</name>
    <name type="common">Purple orchid tree</name>
    <name type="synonym">Phanera variegata</name>
    <dbReference type="NCBI Taxonomy" id="167791"/>
    <lineage>
        <taxon>Eukaryota</taxon>
        <taxon>Viridiplantae</taxon>
        <taxon>Streptophyta</taxon>
        <taxon>Embryophyta</taxon>
        <taxon>Tracheophyta</taxon>
        <taxon>Spermatophyta</taxon>
        <taxon>Magnoliopsida</taxon>
        <taxon>eudicotyledons</taxon>
        <taxon>Gunneridae</taxon>
        <taxon>Pentapetalae</taxon>
        <taxon>rosids</taxon>
        <taxon>fabids</taxon>
        <taxon>Fabales</taxon>
        <taxon>Fabaceae</taxon>
        <taxon>Cercidoideae</taxon>
        <taxon>Cercideae</taxon>
        <taxon>Bauhiniinae</taxon>
        <taxon>Bauhinia</taxon>
    </lineage>
</organism>
<name>A0ACB9MGC2_BAUVA</name>
<evidence type="ECO:0000313" key="1">
    <source>
        <dbReference type="EMBL" id="KAI4323031.1"/>
    </source>
</evidence>
<evidence type="ECO:0000313" key="2">
    <source>
        <dbReference type="Proteomes" id="UP000828941"/>
    </source>
</evidence>
<dbReference type="Proteomes" id="UP000828941">
    <property type="component" value="Chromosome 9"/>
</dbReference>
<accession>A0ACB9MGC2</accession>
<keyword evidence="2" id="KW-1185">Reference proteome</keyword>
<comment type="caution">
    <text evidence="1">The sequence shown here is derived from an EMBL/GenBank/DDBJ whole genome shotgun (WGS) entry which is preliminary data.</text>
</comment>
<proteinExistence type="predicted"/>
<reference evidence="1 2" key="1">
    <citation type="journal article" date="2022" name="DNA Res.">
        <title>Chromosomal-level genome assembly of the orchid tree Bauhinia variegata (Leguminosae; Cercidoideae) supports the allotetraploid origin hypothesis of Bauhinia.</title>
        <authorList>
            <person name="Zhong Y."/>
            <person name="Chen Y."/>
            <person name="Zheng D."/>
            <person name="Pang J."/>
            <person name="Liu Y."/>
            <person name="Luo S."/>
            <person name="Meng S."/>
            <person name="Qian L."/>
            <person name="Wei D."/>
            <person name="Dai S."/>
            <person name="Zhou R."/>
        </authorList>
    </citation>
    <scope>NUCLEOTIDE SEQUENCE [LARGE SCALE GENOMIC DNA]</scope>
    <source>
        <strain evidence="1">BV-YZ2020</strain>
    </source>
</reference>
<dbReference type="EMBL" id="CM039434">
    <property type="protein sequence ID" value="KAI4323031.1"/>
    <property type="molecule type" value="Genomic_DNA"/>
</dbReference>
<gene>
    <name evidence="1" type="ORF">L6164_022670</name>
</gene>
<protein>
    <submittedName>
        <fullName evidence="1">Uncharacterized protein</fullName>
    </submittedName>
</protein>